<dbReference type="EMBL" id="JBITDC010000003">
    <property type="protein sequence ID" value="MFI5674840.1"/>
    <property type="molecule type" value="Genomic_DNA"/>
</dbReference>
<comment type="caution">
    <text evidence="3">The sequence shown here is derived from an EMBL/GenBank/DDBJ whole genome shotgun (WGS) entry which is preliminary data.</text>
</comment>
<feature type="transmembrane region" description="Helical" evidence="2">
    <location>
        <begin position="56"/>
        <end position="78"/>
    </location>
</feature>
<dbReference type="RefSeq" id="WP_398655744.1">
    <property type="nucleotide sequence ID" value="NZ_JBITDC010000003.1"/>
</dbReference>
<sequence>MSAPSPRPSGAARPSYAAVLRVPYARRTFTAALVGRLSYGMVSLAVMLAVTRTTGSYAVAGTVMALFGAMTVFLSPLRAALVDRYGPRRALIPMASLYAGLLCVLTAAVWRPGTPPVVLGTIAALTGCCAPPLGPTMRAVWSELLADRRLLQRAYSLDGVAEELLFVSGPLVVGVLVRFAPPAAGVALSAVLVATGTAAFVMSPAVGAVRAVRRVAARSVRSPGSLWSLRRGRRPAGGRGLSQPVVVAAGVGLALSAVDLLVIAFAEQRHHGDDVVAWVLAALSAGSAVGGLLNGAVDWRASARVRLPLLTAGLGLALAAASLAPGLGVLTVTVACAGLFVSPALTTAYLIADERALPGFRTRAGAWVNTAVNAGNSGGTAVMGLLLGRLPVGVCFLVAGGVAVVAAAGSEWSVRRTAAVARRTPVALTESAPPAFADGALQAPQAAQAAQDTQDARDAVSRRPSGPR</sequence>
<keyword evidence="2" id="KW-1133">Transmembrane helix</keyword>
<feature type="transmembrane region" description="Helical" evidence="2">
    <location>
        <begin position="116"/>
        <end position="134"/>
    </location>
</feature>
<feature type="transmembrane region" description="Helical" evidence="2">
    <location>
        <begin position="364"/>
        <end position="384"/>
    </location>
</feature>
<keyword evidence="2" id="KW-0812">Transmembrane</keyword>
<feature type="transmembrane region" description="Helical" evidence="2">
    <location>
        <begin position="275"/>
        <end position="293"/>
    </location>
</feature>
<feature type="compositionally biased region" description="Low complexity" evidence="1">
    <location>
        <begin position="439"/>
        <end position="453"/>
    </location>
</feature>
<dbReference type="SUPFAM" id="SSF103473">
    <property type="entry name" value="MFS general substrate transporter"/>
    <property type="match status" value="1"/>
</dbReference>
<evidence type="ECO:0000313" key="3">
    <source>
        <dbReference type="EMBL" id="MFI5674840.1"/>
    </source>
</evidence>
<organism evidence="3 4">
    <name type="scientific">Streptomyces cellulosae</name>
    <dbReference type="NCBI Taxonomy" id="1968"/>
    <lineage>
        <taxon>Bacteria</taxon>
        <taxon>Bacillati</taxon>
        <taxon>Actinomycetota</taxon>
        <taxon>Actinomycetes</taxon>
        <taxon>Kitasatosporales</taxon>
        <taxon>Streptomycetaceae</taxon>
        <taxon>Streptomyces</taxon>
    </lineage>
</organism>
<feature type="region of interest" description="Disordered" evidence="1">
    <location>
        <begin position="439"/>
        <end position="468"/>
    </location>
</feature>
<feature type="transmembrane region" description="Helical" evidence="2">
    <location>
        <begin position="186"/>
        <end position="212"/>
    </location>
</feature>
<feature type="transmembrane region" description="Helical" evidence="2">
    <location>
        <begin position="29"/>
        <end position="50"/>
    </location>
</feature>
<reference evidence="3 4" key="1">
    <citation type="submission" date="2024-10" db="EMBL/GenBank/DDBJ databases">
        <title>The Natural Products Discovery Center: Release of the First 8490 Sequenced Strains for Exploring Actinobacteria Biosynthetic Diversity.</title>
        <authorList>
            <person name="Kalkreuter E."/>
            <person name="Kautsar S.A."/>
            <person name="Yang D."/>
            <person name="Bader C.D."/>
            <person name="Teijaro C.N."/>
            <person name="Fluegel L."/>
            <person name="Davis C.M."/>
            <person name="Simpson J.R."/>
            <person name="Lauterbach L."/>
            <person name="Steele A.D."/>
            <person name="Gui C."/>
            <person name="Meng S."/>
            <person name="Li G."/>
            <person name="Viehrig K."/>
            <person name="Ye F."/>
            <person name="Su P."/>
            <person name="Kiefer A.F."/>
            <person name="Nichols A."/>
            <person name="Cepeda A.J."/>
            <person name="Yan W."/>
            <person name="Fan B."/>
            <person name="Jiang Y."/>
            <person name="Adhikari A."/>
            <person name="Zheng C.-J."/>
            <person name="Schuster L."/>
            <person name="Cowan T.M."/>
            <person name="Smanski M.J."/>
            <person name="Chevrette M.G."/>
            <person name="De Carvalho L.P.S."/>
            <person name="Shen B."/>
        </authorList>
    </citation>
    <scope>NUCLEOTIDE SEQUENCE [LARGE SCALE GENOMIC DNA]</scope>
    <source>
        <strain evidence="3 4">NPDC051599</strain>
    </source>
</reference>
<gene>
    <name evidence="3" type="ORF">ACIA8P_09265</name>
</gene>
<dbReference type="InterPro" id="IPR036259">
    <property type="entry name" value="MFS_trans_sf"/>
</dbReference>
<feature type="transmembrane region" description="Helical" evidence="2">
    <location>
        <begin position="155"/>
        <end position="180"/>
    </location>
</feature>
<dbReference type="InterPro" id="IPR011701">
    <property type="entry name" value="MFS"/>
</dbReference>
<keyword evidence="4" id="KW-1185">Reference proteome</keyword>
<feature type="transmembrane region" description="Helical" evidence="2">
    <location>
        <begin position="240"/>
        <end position="263"/>
    </location>
</feature>
<dbReference type="Gene3D" id="1.20.1250.20">
    <property type="entry name" value="MFS general substrate transporter like domains"/>
    <property type="match status" value="2"/>
</dbReference>
<keyword evidence="2" id="KW-0472">Membrane</keyword>
<dbReference type="Proteomes" id="UP001612415">
    <property type="component" value="Unassembled WGS sequence"/>
</dbReference>
<evidence type="ECO:0000313" key="4">
    <source>
        <dbReference type="Proteomes" id="UP001612415"/>
    </source>
</evidence>
<evidence type="ECO:0000256" key="2">
    <source>
        <dbReference type="SAM" id="Phobius"/>
    </source>
</evidence>
<dbReference type="Pfam" id="PF07690">
    <property type="entry name" value="MFS_1"/>
    <property type="match status" value="1"/>
</dbReference>
<proteinExistence type="predicted"/>
<name>A0ABW7XXP4_STRCE</name>
<feature type="transmembrane region" description="Helical" evidence="2">
    <location>
        <begin position="330"/>
        <end position="352"/>
    </location>
</feature>
<accession>A0ABW7XXP4</accession>
<dbReference type="PANTHER" id="PTHR23542:SF1">
    <property type="entry name" value="MAJOR FACILITATOR SUPERFAMILY (MFS) PROFILE DOMAIN-CONTAINING PROTEIN"/>
    <property type="match status" value="1"/>
</dbReference>
<feature type="transmembrane region" description="Helical" evidence="2">
    <location>
        <begin position="90"/>
        <end position="110"/>
    </location>
</feature>
<dbReference type="PANTHER" id="PTHR23542">
    <property type="match status" value="1"/>
</dbReference>
<feature type="transmembrane region" description="Helical" evidence="2">
    <location>
        <begin position="305"/>
        <end position="324"/>
    </location>
</feature>
<protein>
    <submittedName>
        <fullName evidence="3">MFS transporter</fullName>
    </submittedName>
</protein>
<feature type="transmembrane region" description="Helical" evidence="2">
    <location>
        <begin position="390"/>
        <end position="408"/>
    </location>
</feature>
<evidence type="ECO:0000256" key="1">
    <source>
        <dbReference type="SAM" id="MobiDB-lite"/>
    </source>
</evidence>